<accession>A0A7J5TVW0</accession>
<evidence type="ECO:0000313" key="2">
    <source>
        <dbReference type="Proteomes" id="UP000488299"/>
    </source>
</evidence>
<dbReference type="Pfam" id="PF14053">
    <property type="entry name" value="DUF4248"/>
    <property type="match status" value="1"/>
</dbReference>
<name>A0A7J5TVW0_9BACT</name>
<keyword evidence="2" id="KW-1185">Reference proteome</keyword>
<dbReference type="AlphaFoldDB" id="A0A7J5TVW0"/>
<protein>
    <submittedName>
        <fullName evidence="1">DUF4248 domain-containing protein</fullName>
    </submittedName>
</protein>
<reference evidence="1 2" key="1">
    <citation type="submission" date="2019-10" db="EMBL/GenBank/DDBJ databases">
        <title>Rudanella paleaurantiibacter sp. nov., isolated from sludge.</title>
        <authorList>
            <person name="Xu S.Q."/>
        </authorList>
    </citation>
    <scope>NUCLEOTIDE SEQUENCE [LARGE SCALE GENOMIC DNA]</scope>
    <source>
        <strain evidence="1 2">HX-22-17</strain>
    </source>
</reference>
<evidence type="ECO:0000313" key="1">
    <source>
        <dbReference type="EMBL" id="KAB7728434.1"/>
    </source>
</evidence>
<dbReference type="EMBL" id="WELI01000008">
    <property type="protein sequence ID" value="KAB7728434.1"/>
    <property type="molecule type" value="Genomic_DNA"/>
</dbReference>
<organism evidence="1 2">
    <name type="scientific">Rudanella paleaurantiibacter</name>
    <dbReference type="NCBI Taxonomy" id="2614655"/>
    <lineage>
        <taxon>Bacteria</taxon>
        <taxon>Pseudomonadati</taxon>
        <taxon>Bacteroidota</taxon>
        <taxon>Cytophagia</taxon>
        <taxon>Cytophagales</taxon>
        <taxon>Cytophagaceae</taxon>
        <taxon>Rudanella</taxon>
    </lineage>
</organism>
<gene>
    <name evidence="1" type="ORF">F5984_18865</name>
</gene>
<proteinExistence type="predicted"/>
<dbReference type="Proteomes" id="UP000488299">
    <property type="component" value="Unassembled WGS sequence"/>
</dbReference>
<sequence>MYSESFLSKQQLIELYRTSYRRFVVAIESIKEQIGWKSGKQYFSPKQVRIIIEHLGPPLGSNDFN</sequence>
<dbReference type="InterPro" id="IPR025342">
    <property type="entry name" value="DUF4248"/>
</dbReference>
<dbReference type="RefSeq" id="WP_152125783.1">
    <property type="nucleotide sequence ID" value="NZ_WELI01000008.1"/>
</dbReference>
<comment type="caution">
    <text evidence="1">The sequence shown here is derived from an EMBL/GenBank/DDBJ whole genome shotgun (WGS) entry which is preliminary data.</text>
</comment>